<keyword evidence="1" id="KW-1133">Transmembrane helix</keyword>
<sequence>MLGIFLVGLAVGLAARALHPAGRTMTVAMALLLGGIGALVSFYGGRALRLFIDGQLSGWTAAIVGAALLVGVAGLCTRSRR</sequence>
<feature type="transmembrane region" description="Helical" evidence="1">
    <location>
        <begin position="56"/>
        <end position="75"/>
    </location>
</feature>
<organism evidence="2 3">
    <name type="scientific">Cupriavidus gilardii J11</name>
    <dbReference type="NCBI Taxonomy" id="936133"/>
    <lineage>
        <taxon>Bacteria</taxon>
        <taxon>Pseudomonadati</taxon>
        <taxon>Pseudomonadota</taxon>
        <taxon>Betaproteobacteria</taxon>
        <taxon>Burkholderiales</taxon>
        <taxon>Burkholderiaceae</taxon>
        <taxon>Cupriavidus</taxon>
    </lineage>
</organism>
<keyword evidence="1" id="KW-0812">Transmembrane</keyword>
<comment type="caution">
    <text evidence="2">The sequence shown here is derived from an EMBL/GenBank/DDBJ whole genome shotgun (WGS) entry which is preliminary data.</text>
</comment>
<keyword evidence="3" id="KW-1185">Reference proteome</keyword>
<proteinExistence type="predicted"/>
<dbReference type="Proteomes" id="UP000318141">
    <property type="component" value="Unassembled WGS sequence"/>
</dbReference>
<evidence type="ECO:0000313" key="2">
    <source>
        <dbReference type="EMBL" id="TWG82740.1"/>
    </source>
</evidence>
<evidence type="ECO:0000313" key="3">
    <source>
        <dbReference type="Proteomes" id="UP000318141"/>
    </source>
</evidence>
<reference evidence="2 3" key="1">
    <citation type="submission" date="2019-07" db="EMBL/GenBank/DDBJ databases">
        <title>Genome sequencing of lignin-degrading bacterial isolates.</title>
        <authorList>
            <person name="Gladden J."/>
        </authorList>
    </citation>
    <scope>NUCLEOTIDE SEQUENCE [LARGE SCALE GENOMIC DNA]</scope>
    <source>
        <strain evidence="2 3">J11</strain>
    </source>
</reference>
<evidence type="ECO:0000256" key="1">
    <source>
        <dbReference type="SAM" id="Phobius"/>
    </source>
</evidence>
<accession>A0A562BCU0</accession>
<feature type="transmembrane region" description="Helical" evidence="1">
    <location>
        <begin position="27"/>
        <end position="44"/>
    </location>
</feature>
<keyword evidence="1" id="KW-0472">Membrane</keyword>
<name>A0A562BCU0_9BURK</name>
<protein>
    <recommendedName>
        <fullName evidence="4">Membrane protein YeaQ/YmgE (Transglycosylase-associated protein family)</fullName>
    </recommendedName>
</protein>
<dbReference type="EMBL" id="VLJN01000028">
    <property type="protein sequence ID" value="TWG82740.1"/>
    <property type="molecule type" value="Genomic_DNA"/>
</dbReference>
<dbReference type="AlphaFoldDB" id="A0A562BCU0"/>
<evidence type="ECO:0008006" key="4">
    <source>
        <dbReference type="Google" id="ProtNLM"/>
    </source>
</evidence>
<gene>
    <name evidence="2" type="ORF">L602_003400000240</name>
</gene>